<comment type="caution">
    <text evidence="3">The sequence shown here is derived from an EMBL/GenBank/DDBJ whole genome shotgun (WGS) entry which is preliminary data.</text>
</comment>
<feature type="region of interest" description="Disordered" evidence="1">
    <location>
        <begin position="169"/>
        <end position="192"/>
    </location>
</feature>
<keyword evidence="2" id="KW-0472">Membrane</keyword>
<feature type="transmembrane region" description="Helical" evidence="2">
    <location>
        <begin position="259"/>
        <end position="278"/>
    </location>
</feature>
<feature type="compositionally biased region" description="Acidic residues" evidence="1">
    <location>
        <begin position="56"/>
        <end position="66"/>
    </location>
</feature>
<accession>A0A8X7TJA2</accession>
<evidence type="ECO:0000256" key="1">
    <source>
        <dbReference type="SAM" id="MobiDB-lite"/>
    </source>
</evidence>
<dbReference type="Proteomes" id="UP000886595">
    <property type="component" value="Unassembled WGS sequence"/>
</dbReference>
<dbReference type="PANTHER" id="PTHR35474">
    <property type="entry name" value="ATP PHOSPHORIBOSYLTRANSFERASE REGULATORY SUBUNIT"/>
    <property type="match status" value="1"/>
</dbReference>
<dbReference type="EMBL" id="JAAMPC010000113">
    <property type="protein sequence ID" value="KAG2244080.1"/>
    <property type="molecule type" value="Genomic_DNA"/>
</dbReference>
<dbReference type="GO" id="GO:0009787">
    <property type="term" value="P:regulation of abscisic acid-activated signaling pathway"/>
    <property type="evidence" value="ECO:0007669"/>
    <property type="project" value="InterPro"/>
</dbReference>
<dbReference type="GO" id="GO:0010100">
    <property type="term" value="P:negative regulation of photomorphogenesis"/>
    <property type="evidence" value="ECO:0007669"/>
    <property type="project" value="InterPro"/>
</dbReference>
<dbReference type="AlphaFoldDB" id="A0A8X7TJA2"/>
<proteinExistence type="predicted"/>
<feature type="compositionally biased region" description="Acidic residues" evidence="1">
    <location>
        <begin position="175"/>
        <end position="192"/>
    </location>
</feature>
<gene>
    <name evidence="3" type="ORF">Bca52824_094074</name>
</gene>
<keyword evidence="2" id="KW-1133">Transmembrane helix</keyword>
<evidence type="ECO:0000313" key="4">
    <source>
        <dbReference type="Proteomes" id="UP000886595"/>
    </source>
</evidence>
<reference evidence="3 4" key="1">
    <citation type="submission" date="2020-02" db="EMBL/GenBank/DDBJ databases">
        <authorList>
            <person name="Ma Q."/>
            <person name="Huang Y."/>
            <person name="Song X."/>
            <person name="Pei D."/>
        </authorList>
    </citation>
    <scope>NUCLEOTIDE SEQUENCE [LARGE SCALE GENOMIC DNA]</scope>
    <source>
        <strain evidence="3">Sxm20200214</strain>
        <tissue evidence="3">Leaf</tissue>
    </source>
</reference>
<protein>
    <submittedName>
        <fullName evidence="3">Uncharacterized protein</fullName>
    </submittedName>
</protein>
<evidence type="ECO:0000256" key="2">
    <source>
        <dbReference type="SAM" id="Phobius"/>
    </source>
</evidence>
<dbReference type="InterPro" id="IPR039324">
    <property type="entry name" value="SHW1"/>
</dbReference>
<dbReference type="PANTHER" id="PTHR35474:SF1">
    <property type="entry name" value="ATP PHOSPHORIBOSYLTRANSFERASE REGULATORY SUBUNIT"/>
    <property type="match status" value="1"/>
</dbReference>
<keyword evidence="4" id="KW-1185">Reference proteome</keyword>
<evidence type="ECO:0000313" key="3">
    <source>
        <dbReference type="EMBL" id="KAG2244080.1"/>
    </source>
</evidence>
<feature type="region of interest" description="Disordered" evidence="1">
    <location>
        <begin position="43"/>
        <end position="105"/>
    </location>
</feature>
<keyword evidence="2" id="KW-0812">Transmembrane</keyword>
<dbReference type="OrthoDB" id="1931195at2759"/>
<organism evidence="3 4">
    <name type="scientific">Brassica carinata</name>
    <name type="common">Ethiopian mustard</name>
    <name type="synonym">Abyssinian cabbage</name>
    <dbReference type="NCBI Taxonomy" id="52824"/>
    <lineage>
        <taxon>Eukaryota</taxon>
        <taxon>Viridiplantae</taxon>
        <taxon>Streptophyta</taxon>
        <taxon>Embryophyta</taxon>
        <taxon>Tracheophyta</taxon>
        <taxon>Spermatophyta</taxon>
        <taxon>Magnoliopsida</taxon>
        <taxon>eudicotyledons</taxon>
        <taxon>Gunneridae</taxon>
        <taxon>Pentapetalae</taxon>
        <taxon>rosids</taxon>
        <taxon>malvids</taxon>
        <taxon>Brassicales</taxon>
        <taxon>Brassicaceae</taxon>
        <taxon>Brassiceae</taxon>
        <taxon>Brassica</taxon>
    </lineage>
</organism>
<sequence length="303" mass="34358">MLGSSEWSSGCESGWTLYLDHSVSSFPSSSCFRDINGFENRRRSKDSWSQNYVHQDEDEEGEEEDLSMMSDASSGPRNICEEDSAKKLNSVGPKKQNKIEKKRRDYEKMNSVLDDTASSHMLQKSVGGNKIEQAFPESTLDYSQGFSATHVQGRRDGFVDGDRSWNRKIRPENNGFDEDYEEDEDEQEEEEEDRSLDLLLRFVENVFRKVSKRARKAVRSVLPVSISTKLVGFSVNGVLILAFLWILKAFLEVACTLGTIVFTSILLIRGLWAGVAYVKESRNNRINELADDPRAWNGVQPAS</sequence>
<name>A0A8X7TJA2_BRACI</name>
<feature type="transmembrane region" description="Helical" evidence="2">
    <location>
        <begin position="221"/>
        <end position="247"/>
    </location>
</feature>